<dbReference type="Proteomes" id="UP000280792">
    <property type="component" value="Unassembled WGS sequence"/>
</dbReference>
<dbReference type="PANTHER" id="PTHR10625:SF19">
    <property type="entry name" value="HISTONE DEACETYLASE 12"/>
    <property type="match status" value="1"/>
</dbReference>
<name>A0A3P3VPV2_9GAMM</name>
<evidence type="ECO:0000256" key="1">
    <source>
        <dbReference type="ARBA" id="ARBA00005947"/>
    </source>
</evidence>
<dbReference type="EMBL" id="QWEZ01000001">
    <property type="protein sequence ID" value="RRJ83619.1"/>
    <property type="molecule type" value="Genomic_DNA"/>
</dbReference>
<dbReference type="GO" id="GO:0004407">
    <property type="term" value="F:histone deacetylase activity"/>
    <property type="evidence" value="ECO:0007669"/>
    <property type="project" value="InterPro"/>
</dbReference>
<dbReference type="InterPro" id="IPR000286">
    <property type="entry name" value="HDACs"/>
</dbReference>
<dbReference type="InterPro" id="IPR023801">
    <property type="entry name" value="His_deacetylse_dom"/>
</dbReference>
<comment type="caution">
    <text evidence="4">The sequence shown here is derived from an EMBL/GenBank/DDBJ whole genome shotgun (WGS) entry which is preliminary data.</text>
</comment>
<dbReference type="InterPro" id="IPR044150">
    <property type="entry name" value="HDAC_classIV"/>
</dbReference>
<dbReference type="InterPro" id="IPR023696">
    <property type="entry name" value="Ureohydrolase_dom_sf"/>
</dbReference>
<dbReference type="PRINTS" id="PR01270">
    <property type="entry name" value="HDASUPER"/>
</dbReference>
<reference evidence="4 5" key="2">
    <citation type="submission" date="2018-12" db="EMBL/GenBank/DDBJ databases">
        <title>Simiduia agarivorans gen. nov., sp. nov., a marine, agarolytic bacterium isolated from shallow coastal water from Keelung, Taiwan.</title>
        <authorList>
            <person name="Shieh W.Y."/>
        </authorList>
    </citation>
    <scope>NUCLEOTIDE SEQUENCE [LARGE SCALE GENOMIC DNA]</scope>
    <source>
        <strain evidence="4 5">GTF-13</strain>
    </source>
</reference>
<dbReference type="AlphaFoldDB" id="A0A3P3VPV2"/>
<evidence type="ECO:0000259" key="3">
    <source>
        <dbReference type="Pfam" id="PF00850"/>
    </source>
</evidence>
<keyword evidence="5" id="KW-1185">Reference proteome</keyword>
<evidence type="ECO:0000313" key="4">
    <source>
        <dbReference type="EMBL" id="RRJ83619.1"/>
    </source>
</evidence>
<evidence type="ECO:0000313" key="5">
    <source>
        <dbReference type="Proteomes" id="UP000280792"/>
    </source>
</evidence>
<dbReference type="GO" id="GO:0016787">
    <property type="term" value="F:hydrolase activity"/>
    <property type="evidence" value="ECO:0007669"/>
    <property type="project" value="UniProtKB-KW"/>
</dbReference>
<protein>
    <submittedName>
        <fullName evidence="4">Histone deacetylase</fullName>
    </submittedName>
</protein>
<gene>
    <name evidence="4" type="ORF">D0544_00395</name>
</gene>
<dbReference type="CDD" id="cd09993">
    <property type="entry name" value="HDAC_classIV"/>
    <property type="match status" value="1"/>
</dbReference>
<keyword evidence="2" id="KW-0378">Hydrolase</keyword>
<dbReference type="PANTHER" id="PTHR10625">
    <property type="entry name" value="HISTONE DEACETYLASE HDAC1-RELATED"/>
    <property type="match status" value="1"/>
</dbReference>
<dbReference type="Pfam" id="PF00850">
    <property type="entry name" value="Hist_deacetyl"/>
    <property type="match status" value="1"/>
</dbReference>
<feature type="domain" description="Histone deacetylase" evidence="3">
    <location>
        <begin position="19"/>
        <end position="287"/>
    </location>
</feature>
<sequence length="304" mass="33850">MHLPLVYHPSYSYEFPEQHRFAMVKFRYLHDYLRQRGIATTDNLYRSGPCLHKWLLQAHCPDYLTRLREGTLSHKEQRELGLPWTPGLAKRTFISPGGTLLTALLAMRYGVACHLAGGTHHAHYDKASGFCCLNDLAVTALAMLEQPGIERVLVFDCDVHQGDGTAAILAARDDAFTCSIHCEKNFPARKQLSNLDVGLVDGIEDEAYLQIVMETLQQCLDRVRPDLVLYDAGVDVFAGDPLGRACISEEGIARRDRQVLGAIRERNIPVATVIGGGYDDDRWALARRHAIVVEQALALQGSQA</sequence>
<comment type="similarity">
    <text evidence="1">Belongs to the histone deacetylase family.</text>
</comment>
<evidence type="ECO:0000256" key="2">
    <source>
        <dbReference type="ARBA" id="ARBA00022801"/>
    </source>
</evidence>
<dbReference type="Gene3D" id="3.40.800.20">
    <property type="entry name" value="Histone deacetylase domain"/>
    <property type="match status" value="1"/>
</dbReference>
<dbReference type="RefSeq" id="WP_125013756.1">
    <property type="nucleotide sequence ID" value="NZ_QWEZ01000001.1"/>
</dbReference>
<dbReference type="SUPFAM" id="SSF52768">
    <property type="entry name" value="Arginase/deacetylase"/>
    <property type="match status" value="1"/>
</dbReference>
<reference evidence="4 5" key="1">
    <citation type="submission" date="2018-08" db="EMBL/GenBank/DDBJ databases">
        <authorList>
            <person name="Khan S.A."/>
        </authorList>
    </citation>
    <scope>NUCLEOTIDE SEQUENCE [LARGE SCALE GENOMIC DNA]</scope>
    <source>
        <strain evidence="4 5">GTF-13</strain>
    </source>
</reference>
<accession>A0A3P3VPV2</accession>
<dbReference type="GO" id="GO:0040029">
    <property type="term" value="P:epigenetic regulation of gene expression"/>
    <property type="evidence" value="ECO:0007669"/>
    <property type="project" value="TreeGrafter"/>
</dbReference>
<dbReference type="InterPro" id="IPR037138">
    <property type="entry name" value="His_deacetylse_dom_sf"/>
</dbReference>
<organism evidence="4 5">
    <name type="scientific">Aestuariirhabdus litorea</name>
    <dbReference type="NCBI Taxonomy" id="2528527"/>
    <lineage>
        <taxon>Bacteria</taxon>
        <taxon>Pseudomonadati</taxon>
        <taxon>Pseudomonadota</taxon>
        <taxon>Gammaproteobacteria</taxon>
        <taxon>Oceanospirillales</taxon>
        <taxon>Aestuariirhabdaceae</taxon>
        <taxon>Aestuariirhabdus</taxon>
    </lineage>
</organism>
<proteinExistence type="inferred from homology"/>